<keyword evidence="4" id="KW-0406">Ion transport</keyword>
<sequence>MMRRRGHYCCCARLALASAFILVVMSSIIQSVGAVHGHHFLRKTAQQKQTEDAELEEELDVEEEAEPFGMGNPHLVDQFSGGFSTLDNNVQRRHRPNSAVMLDQTEQQQQQQQQLAKDSVFEQGETRDFLAFLRRIRYDHRQCPRNEGQSVLISVSVVVSNVRAFPFDSQTCKLGIESYGYTSDQVTYGWSQGQREALKLHKIRLPDFRIKEAFVTSQLESYATGNYSRLYVCFVFSRSAGFCFLQLIIPSTAVVITSILTITFLLFSYNEVMPRVSYLKALDIWLAVCFMIVFLSLIKLAIMKYMRQRICTVAGGAQFALAKKKFNENYRKGLKQLVETGLVSGSAEDIARFFLLSDGIKKSAIGDFLGEKDELNLEVLQHFVCLQTLRSLPLVQAMRDFLLRFRLPGEAQKIDRIMECFARHYCSQNSEVFDHPDTCYTLCYAIIMLNTSLHNPSVKERMTLDNFSLITDSMNVSRALITDIYNSIRSEAFKFPDDDLRDHCSAALLQLAEKQGWLRKQGNRYKTWNRRWFVLANRCLYYFEFPSSREPKGIIPLESIRVRVLGQEIETGRRPHAFELYSPNTDLIKACKQNGEGRLLEGQHSTYRISAPSREEMHAWISAIQRSINKDQNIENVLEKRRRRIASGGLLVAKSSMATQQRSLVDDGDPPVASNCGDDDVNNNNGDCAVQQR</sequence>
<feature type="compositionally biased region" description="Low complexity" evidence="6">
    <location>
        <begin position="682"/>
        <end position="693"/>
    </location>
</feature>
<dbReference type="GO" id="GO:0005230">
    <property type="term" value="F:extracellular ligand-gated monoatomic ion channel activity"/>
    <property type="evidence" value="ECO:0007669"/>
    <property type="project" value="InterPro"/>
</dbReference>
<dbReference type="FunFam" id="1.10.1000.11:FF:000002">
    <property type="entry name" value="Cytohesin 1"/>
    <property type="match status" value="1"/>
</dbReference>
<evidence type="ECO:0000256" key="3">
    <source>
        <dbReference type="ARBA" id="ARBA00022475"/>
    </source>
</evidence>
<keyword evidence="8" id="KW-0732">Signal</keyword>
<dbReference type="SUPFAM" id="SSF63712">
    <property type="entry name" value="Nicotinic receptor ligand binding domain-like"/>
    <property type="match status" value="1"/>
</dbReference>
<dbReference type="InterPro" id="IPR000904">
    <property type="entry name" value="Sec7_dom"/>
</dbReference>
<dbReference type="PRINTS" id="PR00253">
    <property type="entry name" value="GABAARECEPTR"/>
</dbReference>
<dbReference type="Pfam" id="PF01369">
    <property type="entry name" value="Sec7"/>
    <property type="match status" value="1"/>
</dbReference>
<feature type="region of interest" description="Disordered" evidence="6">
    <location>
        <begin position="658"/>
        <end position="693"/>
    </location>
</feature>
<feature type="domain" description="PH" evidence="9">
    <location>
        <begin position="511"/>
        <end position="629"/>
    </location>
</feature>
<protein>
    <submittedName>
        <fullName evidence="12">SEC7 domain-containing protein</fullName>
    </submittedName>
</protein>
<evidence type="ECO:0000256" key="8">
    <source>
        <dbReference type="SAM" id="SignalP"/>
    </source>
</evidence>
<evidence type="ECO:0000256" key="6">
    <source>
        <dbReference type="SAM" id="MobiDB-lite"/>
    </source>
</evidence>
<dbReference type="Gene3D" id="2.30.29.30">
    <property type="entry name" value="Pleckstrin-homology domain (PH domain)/Phosphotyrosine-binding domain (PTB)"/>
    <property type="match status" value="1"/>
</dbReference>
<dbReference type="Gene3D" id="1.10.220.20">
    <property type="match status" value="1"/>
</dbReference>
<dbReference type="Pfam" id="PF00169">
    <property type="entry name" value="PH"/>
    <property type="match status" value="1"/>
</dbReference>
<evidence type="ECO:0000259" key="10">
    <source>
        <dbReference type="PROSITE" id="PS50190"/>
    </source>
</evidence>
<dbReference type="PROSITE" id="PS50003">
    <property type="entry name" value="PH_DOMAIN"/>
    <property type="match status" value="1"/>
</dbReference>
<dbReference type="Gene3D" id="6.10.250.2810">
    <property type="match status" value="1"/>
</dbReference>
<dbReference type="GO" id="GO:0005085">
    <property type="term" value="F:guanyl-nucleotide exchange factor activity"/>
    <property type="evidence" value="ECO:0007669"/>
    <property type="project" value="InterPro"/>
</dbReference>
<reference evidence="12" key="2">
    <citation type="submission" date="2016-06" db="UniProtKB">
        <authorList>
            <consortium name="WormBaseParasite"/>
        </authorList>
    </citation>
    <scope>IDENTIFICATION</scope>
</reference>
<dbReference type="InterPro" id="IPR023394">
    <property type="entry name" value="Sec7_C_sf"/>
</dbReference>
<dbReference type="SUPFAM" id="SSF90112">
    <property type="entry name" value="Neurotransmitter-gated ion-channel transmembrane pore"/>
    <property type="match status" value="1"/>
</dbReference>
<evidence type="ECO:0000313" key="11">
    <source>
        <dbReference type="Proteomes" id="UP000050741"/>
    </source>
</evidence>
<dbReference type="SUPFAM" id="SSF48425">
    <property type="entry name" value="Sec7 domain"/>
    <property type="match status" value="1"/>
</dbReference>
<proteinExistence type="predicted"/>
<feature type="transmembrane region" description="Helical" evidence="7">
    <location>
        <begin position="247"/>
        <end position="269"/>
    </location>
</feature>
<dbReference type="SMART" id="SM00233">
    <property type="entry name" value="PH"/>
    <property type="match status" value="1"/>
</dbReference>
<dbReference type="WBParaSite" id="GPLIN_000305800">
    <property type="protein sequence ID" value="GPLIN_000305800"/>
    <property type="gene ID" value="GPLIN_000305800"/>
</dbReference>
<keyword evidence="7" id="KW-0472">Membrane</keyword>
<dbReference type="PANTHER" id="PTHR10663">
    <property type="entry name" value="GUANYL-NUCLEOTIDE EXCHANGE FACTOR"/>
    <property type="match status" value="1"/>
</dbReference>
<evidence type="ECO:0000256" key="5">
    <source>
        <dbReference type="ARBA" id="ARBA00023303"/>
    </source>
</evidence>
<comment type="subcellular location">
    <subcellularLocation>
        <location evidence="1">Cell membrane</location>
    </subcellularLocation>
</comment>
<dbReference type="Gene3D" id="2.70.170.10">
    <property type="entry name" value="Neurotransmitter-gated ion-channel ligand-binding domain"/>
    <property type="match status" value="1"/>
</dbReference>
<feature type="transmembrane region" description="Helical" evidence="7">
    <location>
        <begin position="281"/>
        <end position="302"/>
    </location>
</feature>
<keyword evidence="7" id="KW-1133">Transmembrane helix</keyword>
<dbReference type="CDD" id="cd00171">
    <property type="entry name" value="Sec7"/>
    <property type="match status" value="1"/>
</dbReference>
<dbReference type="InterPro" id="IPR035999">
    <property type="entry name" value="Sec7_dom_sf"/>
</dbReference>
<evidence type="ECO:0000256" key="7">
    <source>
        <dbReference type="SAM" id="Phobius"/>
    </source>
</evidence>
<keyword evidence="5" id="KW-0407">Ion channel</keyword>
<dbReference type="GO" id="GO:0032012">
    <property type="term" value="P:regulation of ARF protein signal transduction"/>
    <property type="evidence" value="ECO:0007669"/>
    <property type="project" value="InterPro"/>
</dbReference>
<dbReference type="InterPro" id="IPR006202">
    <property type="entry name" value="Neur_chan_lig-bd"/>
</dbReference>
<dbReference type="Proteomes" id="UP000050741">
    <property type="component" value="Unassembled WGS sequence"/>
</dbReference>
<evidence type="ECO:0000313" key="12">
    <source>
        <dbReference type="WBParaSite" id="GPLIN_000305800"/>
    </source>
</evidence>
<keyword evidence="2" id="KW-0813">Transport</keyword>
<dbReference type="PANTHER" id="PTHR10663:SF402">
    <property type="entry name" value="MIP16918P"/>
    <property type="match status" value="1"/>
</dbReference>
<dbReference type="InterPro" id="IPR006029">
    <property type="entry name" value="Neurotrans-gated_channel_TM"/>
</dbReference>
<dbReference type="InterPro" id="IPR036734">
    <property type="entry name" value="Neur_chan_lig-bd_sf"/>
</dbReference>
<dbReference type="Pfam" id="PF02932">
    <property type="entry name" value="Neur_chan_memb"/>
    <property type="match status" value="1"/>
</dbReference>
<feature type="signal peptide" evidence="8">
    <location>
        <begin position="1"/>
        <end position="34"/>
    </location>
</feature>
<evidence type="ECO:0000256" key="2">
    <source>
        <dbReference type="ARBA" id="ARBA00022448"/>
    </source>
</evidence>
<keyword evidence="11" id="KW-1185">Reference proteome</keyword>
<dbReference type="InterPro" id="IPR006028">
    <property type="entry name" value="GABAA/Glycine_rcpt"/>
</dbReference>
<dbReference type="InterPro" id="IPR011993">
    <property type="entry name" value="PH-like_dom_sf"/>
</dbReference>
<feature type="chain" id="PRO_5008146487" evidence="8">
    <location>
        <begin position="35"/>
        <end position="693"/>
    </location>
</feature>
<reference evidence="11" key="1">
    <citation type="submission" date="2014-05" db="EMBL/GenBank/DDBJ databases">
        <title>The genome and life-stage specific transcriptomes of Globodera pallida elucidate key aspects of plant parasitism by a cyst nematode.</title>
        <authorList>
            <person name="Cotton J.A."/>
            <person name="Lilley C.J."/>
            <person name="Jones L.M."/>
            <person name="Kikuchi T."/>
            <person name="Reid A.J."/>
            <person name="Thorpe P."/>
            <person name="Tsai I.J."/>
            <person name="Beasley H."/>
            <person name="Blok V."/>
            <person name="Cock P.J.A."/>
            <person name="Van den Akker S.E."/>
            <person name="Holroyd N."/>
            <person name="Hunt M."/>
            <person name="Mantelin S."/>
            <person name="Naghra H."/>
            <person name="Pain A."/>
            <person name="Palomares-Rius J.E."/>
            <person name="Zarowiecki M."/>
            <person name="Berriman M."/>
            <person name="Jones J.T."/>
            <person name="Urwin P.E."/>
        </authorList>
    </citation>
    <scope>NUCLEOTIDE SEQUENCE [LARGE SCALE GENOMIC DNA]</scope>
    <source>
        <strain evidence="11">Lindley</strain>
    </source>
</reference>
<evidence type="ECO:0000256" key="1">
    <source>
        <dbReference type="ARBA" id="ARBA00004236"/>
    </source>
</evidence>
<dbReference type="InterPro" id="IPR036719">
    <property type="entry name" value="Neuro-gated_channel_TM_sf"/>
</dbReference>
<dbReference type="Pfam" id="PF02931">
    <property type="entry name" value="Neur_chan_LBD"/>
    <property type="match status" value="1"/>
</dbReference>
<dbReference type="PROSITE" id="PS50190">
    <property type="entry name" value="SEC7"/>
    <property type="match status" value="1"/>
</dbReference>
<keyword evidence="7" id="KW-0812">Transmembrane</keyword>
<evidence type="ECO:0000259" key="9">
    <source>
        <dbReference type="PROSITE" id="PS50003"/>
    </source>
</evidence>
<dbReference type="InterPro" id="IPR001849">
    <property type="entry name" value="PH_domain"/>
</dbReference>
<accession>A0A183BR22</accession>
<name>A0A183BR22_GLOPA</name>
<keyword evidence="3" id="KW-1003">Cell membrane</keyword>
<dbReference type="SMART" id="SM00222">
    <property type="entry name" value="Sec7"/>
    <property type="match status" value="1"/>
</dbReference>
<organism evidence="11 12">
    <name type="scientific">Globodera pallida</name>
    <name type="common">Potato cyst nematode worm</name>
    <name type="synonym">Heterodera pallida</name>
    <dbReference type="NCBI Taxonomy" id="36090"/>
    <lineage>
        <taxon>Eukaryota</taxon>
        <taxon>Metazoa</taxon>
        <taxon>Ecdysozoa</taxon>
        <taxon>Nematoda</taxon>
        <taxon>Chromadorea</taxon>
        <taxon>Rhabditida</taxon>
        <taxon>Tylenchina</taxon>
        <taxon>Tylenchomorpha</taxon>
        <taxon>Tylenchoidea</taxon>
        <taxon>Heteroderidae</taxon>
        <taxon>Heteroderinae</taxon>
        <taxon>Globodera</taxon>
    </lineage>
</organism>
<dbReference type="Gene3D" id="1.10.1000.11">
    <property type="entry name" value="Arf Nucleotide-binding Site Opener,domain 2"/>
    <property type="match status" value="1"/>
</dbReference>
<dbReference type="AlphaFoldDB" id="A0A183BR22"/>
<dbReference type="GO" id="GO:0004888">
    <property type="term" value="F:transmembrane signaling receptor activity"/>
    <property type="evidence" value="ECO:0007669"/>
    <property type="project" value="InterPro"/>
</dbReference>
<feature type="domain" description="SEC7" evidence="10">
    <location>
        <begin position="302"/>
        <end position="491"/>
    </location>
</feature>
<dbReference type="SUPFAM" id="SSF50729">
    <property type="entry name" value="PH domain-like"/>
    <property type="match status" value="1"/>
</dbReference>
<evidence type="ECO:0000256" key="4">
    <source>
        <dbReference type="ARBA" id="ARBA00023065"/>
    </source>
</evidence>
<dbReference type="GO" id="GO:0005886">
    <property type="term" value="C:plasma membrane"/>
    <property type="evidence" value="ECO:0007669"/>
    <property type="project" value="UniProtKB-SubCell"/>
</dbReference>